<proteinExistence type="predicted"/>
<keyword evidence="1" id="KW-1133">Transmembrane helix</keyword>
<sequence>MRHLSLATFTNLHSRLASGLIVLLIGLHVVLLGAGAFCASRSLDPNLAHHSHPAESLSLLCSWACHVAQIASGAGSITQWAAPFLPLLLWSLKPAFTLSRTFPVYTFSPRGPPVHLLVHG</sequence>
<keyword evidence="3" id="KW-1185">Reference proteome</keyword>
<dbReference type="AlphaFoldDB" id="A0AA96GPQ3"/>
<keyword evidence="1" id="KW-0472">Membrane</keyword>
<dbReference type="RefSeq" id="WP_312744807.1">
    <property type="nucleotide sequence ID" value="NZ_CP116968.1"/>
</dbReference>
<name>A0AA96GPQ3_9BACT</name>
<organism evidence="2 3">
    <name type="scientific">Candidatus Nitrospira neomarina</name>
    <dbReference type="NCBI Taxonomy" id="3020899"/>
    <lineage>
        <taxon>Bacteria</taxon>
        <taxon>Pseudomonadati</taxon>
        <taxon>Nitrospirota</taxon>
        <taxon>Nitrospiria</taxon>
        <taxon>Nitrospirales</taxon>
        <taxon>Nitrospiraceae</taxon>
        <taxon>Nitrospira</taxon>
    </lineage>
</organism>
<protein>
    <submittedName>
        <fullName evidence="2">Uncharacterized protein</fullName>
    </submittedName>
</protein>
<dbReference type="KEGG" id="nneo:PQG83_19925"/>
<evidence type="ECO:0000313" key="2">
    <source>
        <dbReference type="EMBL" id="WNM61984.1"/>
    </source>
</evidence>
<accession>A0AA96GPQ3</accession>
<dbReference type="Proteomes" id="UP001302494">
    <property type="component" value="Chromosome"/>
</dbReference>
<evidence type="ECO:0000256" key="1">
    <source>
        <dbReference type="SAM" id="Phobius"/>
    </source>
</evidence>
<evidence type="ECO:0000313" key="3">
    <source>
        <dbReference type="Proteomes" id="UP001302494"/>
    </source>
</evidence>
<gene>
    <name evidence="2" type="ORF">PQG83_19925</name>
</gene>
<feature type="transmembrane region" description="Helical" evidence="1">
    <location>
        <begin position="20"/>
        <end position="39"/>
    </location>
</feature>
<reference evidence="2 3" key="1">
    <citation type="submission" date="2023-01" db="EMBL/GenBank/DDBJ databases">
        <title>Cultivation and genomic characterization of new, ubiquitous marine nitrite-oxidizing bacteria from the Nitrospirales.</title>
        <authorList>
            <person name="Mueller A.J."/>
            <person name="Daebeler A."/>
            <person name="Herbold C.W."/>
            <person name="Kirkegaard R.H."/>
            <person name="Daims H."/>
        </authorList>
    </citation>
    <scope>NUCLEOTIDE SEQUENCE [LARGE SCALE GENOMIC DNA]</scope>
    <source>
        <strain evidence="2 3">DK</strain>
    </source>
</reference>
<keyword evidence="1" id="KW-0812">Transmembrane</keyword>
<dbReference type="EMBL" id="CP116968">
    <property type="protein sequence ID" value="WNM61984.1"/>
    <property type="molecule type" value="Genomic_DNA"/>
</dbReference>